<proteinExistence type="predicted"/>
<protein>
    <recommendedName>
        <fullName evidence="2">Helix-turn-helix domain-containing protein</fullName>
    </recommendedName>
</protein>
<evidence type="ECO:0000313" key="1">
    <source>
        <dbReference type="EMBL" id="VYT95728.1"/>
    </source>
</evidence>
<accession>A0A6N3AZX8</accession>
<sequence>MDWDSVWEPVRFAPPDSPDGGLIVYNWMTEIGMSPTTRNIYALIYQYSADGAGYYTGGAAYAARRCGVSEKTAWRAIRDLLSAGLVRETVPHVRGDSRSCASLQAVIGRVGEFRSKWLDHSPETALPAPFPVGAPMDKMSVGAHTPMDKMSIGAQPPMDKMSVGESRPMDKMSVGAPTPMDKMSIGAQPPMDKMSVGESRPMDKMSVGAPTPMDKMSVGAPTPMDKMSIGAQPPMDKMSVGETEESAGGCASLDKMSSDQWTECPLEAHKDNKDIDIYPILPSYPSIPEVDLPVAGPGEDLMLAEARLAASAVNRRSLGEIHEPLSALIALGFTAEEVQAAWDRRQDDARQAVSGDRFMPNLSKWLADRSPQGAWSMLYAARASAPAGDSALATDAPELELCVYASPTGDVWGCRPVDGGSGRILLDESGRAIVRGRPGSKEIALRALAELSEKIA</sequence>
<gene>
    <name evidence="1" type="ORF">CILFYP54_00384</name>
</gene>
<organism evidence="1">
    <name type="scientific">Collinsella intestinalis</name>
    <dbReference type="NCBI Taxonomy" id="147207"/>
    <lineage>
        <taxon>Bacteria</taxon>
        <taxon>Bacillati</taxon>
        <taxon>Actinomycetota</taxon>
        <taxon>Coriobacteriia</taxon>
        <taxon>Coriobacteriales</taxon>
        <taxon>Coriobacteriaceae</taxon>
        <taxon>Collinsella</taxon>
    </lineage>
</organism>
<reference evidence="1" key="1">
    <citation type="submission" date="2019-11" db="EMBL/GenBank/DDBJ databases">
        <authorList>
            <person name="Feng L."/>
        </authorList>
    </citation>
    <scope>NUCLEOTIDE SEQUENCE</scope>
    <source>
        <strain evidence="1">CintestinalisLFYP54</strain>
    </source>
</reference>
<dbReference type="AlphaFoldDB" id="A0A6N3AZX8"/>
<name>A0A6N3AZX8_9ACTN</name>
<evidence type="ECO:0008006" key="2">
    <source>
        <dbReference type="Google" id="ProtNLM"/>
    </source>
</evidence>
<dbReference type="EMBL" id="CACRTN010000012">
    <property type="protein sequence ID" value="VYT95728.1"/>
    <property type="molecule type" value="Genomic_DNA"/>
</dbReference>